<dbReference type="InterPro" id="IPR036457">
    <property type="entry name" value="PPM-type-like_dom_sf"/>
</dbReference>
<dbReference type="SMART" id="SM00331">
    <property type="entry name" value="PP2C_SIG"/>
    <property type="match status" value="1"/>
</dbReference>
<dbReference type="Proteomes" id="UP000319213">
    <property type="component" value="Unassembled WGS sequence"/>
</dbReference>
<comment type="caution">
    <text evidence="3">The sequence shown here is derived from an EMBL/GenBank/DDBJ whole genome shotgun (WGS) entry which is preliminary data.</text>
</comment>
<keyword evidence="4" id="KW-1185">Reference proteome</keyword>
<evidence type="ECO:0000256" key="1">
    <source>
        <dbReference type="ARBA" id="ARBA00022801"/>
    </source>
</evidence>
<evidence type="ECO:0000313" key="3">
    <source>
        <dbReference type="EMBL" id="TQM72683.1"/>
    </source>
</evidence>
<sequence>MTVTTQAVLAASFPPGEEAVPAATRFTREVMTAWAAMSISGDAERVIAELVAQVADGPFQVRWVHEGGTVRAEVAQHVAEHGGPWREPVHGVREWGVRSDGELRTHWTRLELPGGAAHPEEEIDAGFSRSPDWLGFLADASDLLAGTLDPDMVPAIIAQIVVPRIATWCAVYTPDQEGGPLRLAYLWHADESELDVLRARLAEVEVPVGDGPAASVLPLEDWQALALPLFARGRGLGVMCLGRRDRFPEDLMLLAEDIARRAALAVDNARLYHQQAVANRALQRSLLPPDLPDVPGLDYHVVYEPAGENNAVGGDFYDLFPGPGENTWRFAIGDVCGTGPEAAAVTGLARHTLRLLAREGYGVAAVVGRLNQAILEEGERARFLTLLHGEITVGADGLDLRLVSAGHPEALRLRPGGEVDVVASPQSLLGVFEEATFEAEQVRLAPGEVLLGVTDGVTERRSGDRLLDDDGGLARLLSECTGLSARAVAERIRRAVQDFAPEPSMDDLAILVLRAPGHAA</sequence>
<proteinExistence type="predicted"/>
<gene>
    <name evidence="3" type="ORF">FHX40_4836</name>
</gene>
<dbReference type="Gene3D" id="3.30.450.40">
    <property type="match status" value="1"/>
</dbReference>
<name>A0A543IQ29_9ACTN</name>
<dbReference type="InterPro" id="IPR001932">
    <property type="entry name" value="PPM-type_phosphatase-like_dom"/>
</dbReference>
<accession>A0A543IQ29</accession>
<dbReference type="InterPro" id="IPR029016">
    <property type="entry name" value="GAF-like_dom_sf"/>
</dbReference>
<dbReference type="RefSeq" id="WP_229788445.1">
    <property type="nucleotide sequence ID" value="NZ_BMPV01000002.1"/>
</dbReference>
<dbReference type="SUPFAM" id="SSF81606">
    <property type="entry name" value="PP2C-like"/>
    <property type="match status" value="1"/>
</dbReference>
<keyword evidence="1" id="KW-0378">Hydrolase</keyword>
<evidence type="ECO:0000313" key="4">
    <source>
        <dbReference type="Proteomes" id="UP000319213"/>
    </source>
</evidence>
<feature type="domain" description="PPM-type phosphatase" evidence="2">
    <location>
        <begin position="297"/>
        <end position="515"/>
    </location>
</feature>
<dbReference type="SUPFAM" id="SSF55781">
    <property type="entry name" value="GAF domain-like"/>
    <property type="match status" value="1"/>
</dbReference>
<dbReference type="AlphaFoldDB" id="A0A543IQ29"/>
<dbReference type="PANTHER" id="PTHR43156:SF2">
    <property type="entry name" value="STAGE II SPORULATION PROTEIN E"/>
    <property type="match status" value="1"/>
</dbReference>
<evidence type="ECO:0000259" key="2">
    <source>
        <dbReference type="SMART" id="SM00331"/>
    </source>
</evidence>
<dbReference type="InterPro" id="IPR052016">
    <property type="entry name" value="Bact_Sigma-Reg"/>
</dbReference>
<protein>
    <submittedName>
        <fullName evidence="3">Serine phosphatase RsbU (Regulator of sigma subunit)</fullName>
    </submittedName>
</protein>
<dbReference type="GO" id="GO:0016791">
    <property type="term" value="F:phosphatase activity"/>
    <property type="evidence" value="ECO:0007669"/>
    <property type="project" value="TreeGrafter"/>
</dbReference>
<organism evidence="3 4">
    <name type="scientific">Thermopolyspora flexuosa</name>
    <dbReference type="NCBI Taxonomy" id="103836"/>
    <lineage>
        <taxon>Bacteria</taxon>
        <taxon>Bacillati</taxon>
        <taxon>Actinomycetota</taxon>
        <taxon>Actinomycetes</taxon>
        <taxon>Streptosporangiales</taxon>
        <taxon>Streptosporangiaceae</taxon>
        <taxon>Thermopolyspora</taxon>
    </lineage>
</organism>
<dbReference type="PANTHER" id="PTHR43156">
    <property type="entry name" value="STAGE II SPORULATION PROTEIN E-RELATED"/>
    <property type="match status" value="1"/>
</dbReference>
<dbReference type="EMBL" id="VFPQ01000002">
    <property type="protein sequence ID" value="TQM72683.1"/>
    <property type="molecule type" value="Genomic_DNA"/>
</dbReference>
<dbReference type="Pfam" id="PF07228">
    <property type="entry name" value="SpoIIE"/>
    <property type="match status" value="1"/>
</dbReference>
<reference evidence="3 4" key="1">
    <citation type="submission" date="2019-06" db="EMBL/GenBank/DDBJ databases">
        <title>Sequencing the genomes of 1000 actinobacteria strains.</title>
        <authorList>
            <person name="Klenk H.-P."/>
        </authorList>
    </citation>
    <scope>NUCLEOTIDE SEQUENCE [LARGE SCALE GENOMIC DNA]</scope>
    <source>
        <strain evidence="3 4">DSM 43186</strain>
    </source>
</reference>
<dbReference type="Gene3D" id="3.60.40.10">
    <property type="entry name" value="PPM-type phosphatase domain"/>
    <property type="match status" value="1"/>
</dbReference>